<dbReference type="CDD" id="cd01071">
    <property type="entry name" value="PBP2_PhnD_like"/>
    <property type="match status" value="1"/>
</dbReference>
<protein>
    <submittedName>
        <fullName evidence="1">Phosphate/phosphite/phosphonate ABC transporter substrate-binding protein</fullName>
    </submittedName>
</protein>
<reference evidence="1 2" key="1">
    <citation type="submission" date="2021-05" db="EMBL/GenBank/DDBJ databases">
        <title>Genetic and Functional Diversity in Clade A Lucinid endosymbionts from the Bahamas.</title>
        <authorList>
            <person name="Giani N.M."/>
            <person name="Engel A.S."/>
            <person name="Campbell B.J."/>
        </authorList>
    </citation>
    <scope>NUCLEOTIDE SEQUENCE [LARGE SCALE GENOMIC DNA]</scope>
    <source>
        <strain evidence="1">LUC16012Gg_MoonRockCtena</strain>
    </source>
</reference>
<name>A0A944MA31_9GAMM</name>
<sequence length="265" mass="30191">MSCNLFADPLLIGIFPRRDAVVTAKLFRPLSRYLEEKLQRPVKLELSPNFNVFLERLQERRYDLVHLNQYEYINAHEELDYVAIVQNEEFGEKTIRGAIYVRRDSGIENIDQLRGKKILFGGGPRAMMSYIVPTYLLRQAGLQADDYEESYAVNPPNAVLATYLKQADAAGAGEVVRRLPVVRNKIAVDELNIVAVSEPLPHLPWAVKNELEEDLKSQIKSLLLGLNETPQGKEILRQARLSAFNPADDKDYNTHRVIVDAIYAR</sequence>
<dbReference type="Proteomes" id="UP000770889">
    <property type="component" value="Unassembled WGS sequence"/>
</dbReference>
<dbReference type="EMBL" id="JAHHGM010000003">
    <property type="protein sequence ID" value="MBT2988118.1"/>
    <property type="molecule type" value="Genomic_DNA"/>
</dbReference>
<accession>A0A944MA31</accession>
<gene>
    <name evidence="1" type="ORF">KME65_04070</name>
</gene>
<evidence type="ECO:0000313" key="2">
    <source>
        <dbReference type="Proteomes" id="UP000770889"/>
    </source>
</evidence>
<dbReference type="AlphaFoldDB" id="A0A944MA31"/>
<organism evidence="1 2">
    <name type="scientific">Candidatus Thiodiazotropha taylori</name>
    <dbReference type="NCBI Taxonomy" id="2792791"/>
    <lineage>
        <taxon>Bacteria</taxon>
        <taxon>Pseudomonadati</taxon>
        <taxon>Pseudomonadota</taxon>
        <taxon>Gammaproteobacteria</taxon>
        <taxon>Chromatiales</taxon>
        <taxon>Sedimenticolaceae</taxon>
        <taxon>Candidatus Thiodiazotropha</taxon>
    </lineage>
</organism>
<dbReference type="SUPFAM" id="SSF53850">
    <property type="entry name" value="Periplasmic binding protein-like II"/>
    <property type="match status" value="1"/>
</dbReference>
<dbReference type="Pfam" id="PF12974">
    <property type="entry name" value="Phosphonate-bd"/>
    <property type="match status" value="1"/>
</dbReference>
<dbReference type="PANTHER" id="PTHR35841:SF1">
    <property type="entry name" value="PHOSPHONATES-BINDING PERIPLASMIC PROTEIN"/>
    <property type="match status" value="1"/>
</dbReference>
<comment type="caution">
    <text evidence="1">The sequence shown here is derived from an EMBL/GenBank/DDBJ whole genome shotgun (WGS) entry which is preliminary data.</text>
</comment>
<dbReference type="PANTHER" id="PTHR35841">
    <property type="entry name" value="PHOSPHONATES-BINDING PERIPLASMIC PROTEIN"/>
    <property type="match status" value="1"/>
</dbReference>
<evidence type="ECO:0000313" key="1">
    <source>
        <dbReference type="EMBL" id="MBT2988118.1"/>
    </source>
</evidence>
<dbReference type="Gene3D" id="3.40.190.10">
    <property type="entry name" value="Periplasmic binding protein-like II"/>
    <property type="match status" value="2"/>
</dbReference>
<proteinExistence type="predicted"/>